<comment type="caution">
    <text evidence="2">The sequence shown here is derived from an EMBL/GenBank/DDBJ whole genome shotgun (WGS) entry which is preliminary data.</text>
</comment>
<evidence type="ECO:0000313" key="2">
    <source>
        <dbReference type="EMBL" id="MED6177169.1"/>
    </source>
</evidence>
<evidence type="ECO:0000256" key="1">
    <source>
        <dbReference type="SAM" id="MobiDB-lite"/>
    </source>
</evidence>
<sequence length="129" mass="14923">VSRYQVLEFPRDEIYNVWEQDMYCLYGDWKGKQPKVCRGRLIPPLPAPPVQQAEQRPPSHLPQPAASDIPASSIRRPPEPSLREVMRYLRSQERLQLNTQSMLRDAFPNMTFRNLLPVTSSEDDSDAKS</sequence>
<proteinExistence type="predicted"/>
<keyword evidence="3" id="KW-1185">Reference proteome</keyword>
<name>A0ABU6VUF3_9FABA</name>
<feature type="non-terminal residue" evidence="2">
    <location>
        <position position="1"/>
    </location>
</feature>
<protein>
    <submittedName>
        <fullName evidence="2">Uncharacterized protein</fullName>
    </submittedName>
</protein>
<organism evidence="2 3">
    <name type="scientific">Stylosanthes scabra</name>
    <dbReference type="NCBI Taxonomy" id="79078"/>
    <lineage>
        <taxon>Eukaryota</taxon>
        <taxon>Viridiplantae</taxon>
        <taxon>Streptophyta</taxon>
        <taxon>Embryophyta</taxon>
        <taxon>Tracheophyta</taxon>
        <taxon>Spermatophyta</taxon>
        <taxon>Magnoliopsida</taxon>
        <taxon>eudicotyledons</taxon>
        <taxon>Gunneridae</taxon>
        <taxon>Pentapetalae</taxon>
        <taxon>rosids</taxon>
        <taxon>fabids</taxon>
        <taxon>Fabales</taxon>
        <taxon>Fabaceae</taxon>
        <taxon>Papilionoideae</taxon>
        <taxon>50 kb inversion clade</taxon>
        <taxon>dalbergioids sensu lato</taxon>
        <taxon>Dalbergieae</taxon>
        <taxon>Pterocarpus clade</taxon>
        <taxon>Stylosanthes</taxon>
    </lineage>
</organism>
<gene>
    <name evidence="2" type="ORF">PIB30_095460</name>
</gene>
<dbReference type="Proteomes" id="UP001341840">
    <property type="component" value="Unassembled WGS sequence"/>
</dbReference>
<evidence type="ECO:0000313" key="3">
    <source>
        <dbReference type="Proteomes" id="UP001341840"/>
    </source>
</evidence>
<dbReference type="EMBL" id="JASCZI010153220">
    <property type="protein sequence ID" value="MED6177169.1"/>
    <property type="molecule type" value="Genomic_DNA"/>
</dbReference>
<feature type="region of interest" description="Disordered" evidence="1">
    <location>
        <begin position="40"/>
        <end position="80"/>
    </location>
</feature>
<reference evidence="2 3" key="1">
    <citation type="journal article" date="2023" name="Plants (Basel)">
        <title>Bridging the Gap: Combining Genomics and Transcriptomics Approaches to Understand Stylosanthes scabra, an Orphan Legume from the Brazilian Caatinga.</title>
        <authorList>
            <person name="Ferreira-Neto J.R.C."/>
            <person name="da Silva M.D."/>
            <person name="Binneck E."/>
            <person name="de Melo N.F."/>
            <person name="da Silva R.H."/>
            <person name="de Melo A.L.T.M."/>
            <person name="Pandolfi V."/>
            <person name="Bustamante F.O."/>
            <person name="Brasileiro-Vidal A.C."/>
            <person name="Benko-Iseppon A.M."/>
        </authorList>
    </citation>
    <scope>NUCLEOTIDE SEQUENCE [LARGE SCALE GENOMIC DNA]</scope>
    <source>
        <tissue evidence="2">Leaves</tissue>
    </source>
</reference>
<accession>A0ABU6VUF3</accession>